<dbReference type="InterPro" id="IPR014820">
    <property type="entry name" value="PriCT_1"/>
</dbReference>
<evidence type="ECO:0000313" key="3">
    <source>
        <dbReference type="EMBL" id="KKK67753.1"/>
    </source>
</evidence>
<feature type="domain" description="Primase C-terminal 1" evidence="1">
    <location>
        <begin position="200"/>
        <end position="264"/>
    </location>
</feature>
<accession>A0A0F8XFU4</accession>
<feature type="domain" description="DNA primase/polymerase bifunctional N-terminal" evidence="2">
    <location>
        <begin position="19"/>
        <end position="188"/>
    </location>
</feature>
<comment type="caution">
    <text evidence="3">The sequence shown here is derived from an EMBL/GenBank/DDBJ whole genome shotgun (WGS) entry which is preliminary data.</text>
</comment>
<evidence type="ECO:0008006" key="4">
    <source>
        <dbReference type="Google" id="ProtNLM"/>
    </source>
</evidence>
<dbReference type="InterPro" id="IPR015330">
    <property type="entry name" value="DNA_primase/pol_bifunc_N"/>
</dbReference>
<evidence type="ECO:0000259" key="1">
    <source>
        <dbReference type="SMART" id="SM00942"/>
    </source>
</evidence>
<dbReference type="Gene3D" id="3.30.720.160">
    <property type="entry name" value="Bifunctional DNA primase/polymerase, N-terminal"/>
    <property type="match status" value="1"/>
</dbReference>
<name>A0A0F8XFU4_9ZZZZ</name>
<proteinExistence type="predicted"/>
<gene>
    <name evidence="3" type="ORF">LCGC14_2950930</name>
</gene>
<dbReference type="CDD" id="cd04859">
    <property type="entry name" value="Prim_Pol"/>
    <property type="match status" value="1"/>
</dbReference>
<protein>
    <recommendedName>
        <fullName evidence="4">DNA primase/polymerase bifunctional N-terminal domain-containing protein</fullName>
    </recommendedName>
</protein>
<dbReference type="EMBL" id="LAZR01059453">
    <property type="protein sequence ID" value="KKK67753.1"/>
    <property type="molecule type" value="Genomic_DNA"/>
</dbReference>
<evidence type="ECO:0000259" key="2">
    <source>
        <dbReference type="SMART" id="SM00943"/>
    </source>
</evidence>
<organism evidence="3">
    <name type="scientific">marine sediment metagenome</name>
    <dbReference type="NCBI Taxonomy" id="412755"/>
    <lineage>
        <taxon>unclassified sequences</taxon>
        <taxon>metagenomes</taxon>
        <taxon>ecological metagenomes</taxon>
    </lineage>
</organism>
<sequence>MRTGKTTTTTNKSPMTGQAVKLLRRGWSVIPVHIPLPNGDCSCGNDCSWPGKHPRIPWRPYTENLPTEAQVIEWFDEEFFGANLGVVTGQVSDLVVVDVDGTIDDFQALGLPRTRAVLTGGGGYHFYYRNGREPTPSGISVTPGIDIKADGGFVVSPPSLHLSGFNYEWLDRRRILTKISPSDLPQRAHVSSPNGEWAGELLGGVSEGERSATTARLAGRYAQIGLTADEATMLLVTWNTQNDPPLSDRELGATIRSVYTRHTRRNEEQIRTVGDLADLFAKIHGKGDE</sequence>
<reference evidence="3" key="1">
    <citation type="journal article" date="2015" name="Nature">
        <title>Complex archaea that bridge the gap between prokaryotes and eukaryotes.</title>
        <authorList>
            <person name="Spang A."/>
            <person name="Saw J.H."/>
            <person name="Jorgensen S.L."/>
            <person name="Zaremba-Niedzwiedzka K."/>
            <person name="Martijn J."/>
            <person name="Lind A.E."/>
            <person name="van Eijk R."/>
            <person name="Schleper C."/>
            <person name="Guy L."/>
            <person name="Ettema T.J."/>
        </authorList>
    </citation>
    <scope>NUCLEOTIDE SEQUENCE</scope>
</reference>
<dbReference type="Pfam" id="PF09250">
    <property type="entry name" value="Prim-Pol"/>
    <property type="match status" value="1"/>
</dbReference>
<dbReference type="Pfam" id="PF08708">
    <property type="entry name" value="PriCT_1"/>
    <property type="match status" value="1"/>
</dbReference>
<dbReference type="AlphaFoldDB" id="A0A0F8XFU4"/>
<dbReference type="SMART" id="SM00943">
    <property type="entry name" value="Prim-Pol"/>
    <property type="match status" value="1"/>
</dbReference>
<dbReference type="SMART" id="SM00942">
    <property type="entry name" value="PriCT_1"/>
    <property type="match status" value="1"/>
</dbReference>
<dbReference type="SUPFAM" id="SSF56747">
    <property type="entry name" value="Prim-pol domain"/>
    <property type="match status" value="1"/>
</dbReference>